<evidence type="ECO:0000313" key="9">
    <source>
        <dbReference type="Proteomes" id="UP001519887"/>
    </source>
</evidence>
<keyword evidence="6" id="KW-0418">Kinase</keyword>
<keyword evidence="5" id="KW-0598">Phosphotransferase system</keyword>
<comment type="caution">
    <text evidence="8">The sequence shown here is derived from an EMBL/GenBank/DDBJ whole genome shotgun (WGS) entry which is preliminary data.</text>
</comment>
<evidence type="ECO:0000256" key="1">
    <source>
        <dbReference type="ARBA" id="ARBA00004496"/>
    </source>
</evidence>
<dbReference type="Gene3D" id="2.70.70.10">
    <property type="entry name" value="Glucose Permease (Domain IIA)"/>
    <property type="match status" value="1"/>
</dbReference>
<comment type="subcellular location">
    <subcellularLocation>
        <location evidence="1">Cytoplasm</location>
    </subcellularLocation>
</comment>
<evidence type="ECO:0000256" key="4">
    <source>
        <dbReference type="ARBA" id="ARBA00022679"/>
    </source>
</evidence>
<protein>
    <submittedName>
        <fullName evidence="8">PTS glucose transporter subunit IIA</fullName>
    </submittedName>
</protein>
<evidence type="ECO:0000256" key="5">
    <source>
        <dbReference type="ARBA" id="ARBA00022683"/>
    </source>
</evidence>
<name>A0ABS7C9E0_9BACL</name>
<keyword evidence="2" id="KW-0813">Transport</keyword>
<dbReference type="Pfam" id="PF00358">
    <property type="entry name" value="PTS_EIIA_1"/>
    <property type="match status" value="1"/>
</dbReference>
<proteinExistence type="predicted"/>
<keyword evidence="3 8" id="KW-0762">Sugar transport</keyword>
<evidence type="ECO:0000259" key="7">
    <source>
        <dbReference type="PROSITE" id="PS51093"/>
    </source>
</evidence>
<gene>
    <name evidence="8" type="ORF">K0U00_26220</name>
</gene>
<reference evidence="8 9" key="1">
    <citation type="submission" date="2021-07" db="EMBL/GenBank/DDBJ databases">
        <title>Paenibacillus radiodurans sp. nov., isolated from the southeastern edge of Tengger Desert.</title>
        <authorList>
            <person name="Zhang G."/>
        </authorList>
    </citation>
    <scope>NUCLEOTIDE SEQUENCE [LARGE SCALE GENOMIC DNA]</scope>
    <source>
        <strain evidence="8 9">CCM 7311</strain>
    </source>
</reference>
<feature type="domain" description="PTS EIIA type-1" evidence="7">
    <location>
        <begin position="43"/>
        <end position="147"/>
    </location>
</feature>
<evidence type="ECO:0000256" key="3">
    <source>
        <dbReference type="ARBA" id="ARBA00022597"/>
    </source>
</evidence>
<dbReference type="InterPro" id="IPR050890">
    <property type="entry name" value="PTS_EIIA_component"/>
</dbReference>
<dbReference type="SUPFAM" id="SSF51261">
    <property type="entry name" value="Duplicated hybrid motif"/>
    <property type="match status" value="1"/>
</dbReference>
<accession>A0ABS7C9E0</accession>
<dbReference type="InterPro" id="IPR001127">
    <property type="entry name" value="PTS_EIIA_1_perm"/>
</dbReference>
<evidence type="ECO:0000256" key="2">
    <source>
        <dbReference type="ARBA" id="ARBA00022448"/>
    </source>
</evidence>
<dbReference type="PANTHER" id="PTHR45008">
    <property type="entry name" value="PTS SYSTEM GLUCOSE-SPECIFIC EIIA COMPONENT"/>
    <property type="match status" value="1"/>
</dbReference>
<dbReference type="NCBIfam" id="TIGR00830">
    <property type="entry name" value="PTBA"/>
    <property type="match status" value="1"/>
</dbReference>
<dbReference type="InterPro" id="IPR011055">
    <property type="entry name" value="Dup_hybrid_motif"/>
</dbReference>
<keyword evidence="9" id="KW-1185">Reference proteome</keyword>
<sequence>IVFGTYSELIREEMDKVIRRDITRVLFSSPLQGRMIPLTEVPDPIFAGKLVGDGVAFIPDKGELVSPVKGKVIHVYPSMHAIGIRTPEGLDVLLHIGIDTSQLKGKGFHAIVKEGDQVKPGQLLITFDLQQIRKEGKSLATPMVITNSDRVRSWSFAPFKSVKRGQASVMSVVLKERSSGGDTT</sequence>
<feature type="non-terminal residue" evidence="8">
    <location>
        <position position="1"/>
    </location>
</feature>
<dbReference type="EMBL" id="JAHZIK010000885">
    <property type="protein sequence ID" value="MBW7457544.1"/>
    <property type="molecule type" value="Genomic_DNA"/>
</dbReference>
<dbReference type="PANTHER" id="PTHR45008:SF1">
    <property type="entry name" value="PTS SYSTEM GLUCOSE-SPECIFIC EIIA COMPONENT"/>
    <property type="match status" value="1"/>
</dbReference>
<dbReference type="Proteomes" id="UP001519887">
    <property type="component" value="Unassembled WGS sequence"/>
</dbReference>
<evidence type="ECO:0000256" key="6">
    <source>
        <dbReference type="ARBA" id="ARBA00022777"/>
    </source>
</evidence>
<keyword evidence="4" id="KW-0808">Transferase</keyword>
<organism evidence="8 9">
    <name type="scientific">Paenibacillus sepulcri</name>
    <dbReference type="NCBI Taxonomy" id="359917"/>
    <lineage>
        <taxon>Bacteria</taxon>
        <taxon>Bacillati</taxon>
        <taxon>Bacillota</taxon>
        <taxon>Bacilli</taxon>
        <taxon>Bacillales</taxon>
        <taxon>Paenibacillaceae</taxon>
        <taxon>Paenibacillus</taxon>
    </lineage>
</organism>
<dbReference type="PROSITE" id="PS51093">
    <property type="entry name" value="PTS_EIIA_TYPE_1"/>
    <property type="match status" value="1"/>
</dbReference>
<evidence type="ECO:0000313" key="8">
    <source>
        <dbReference type="EMBL" id="MBW7457544.1"/>
    </source>
</evidence>